<gene>
    <name evidence="3" type="ORF">GGI15_002419</name>
</gene>
<accession>A0A9W8LKB3</accession>
<name>A0A9W8LKB3_9FUNG</name>
<keyword evidence="1" id="KW-0175">Coiled coil</keyword>
<evidence type="ECO:0000313" key="3">
    <source>
        <dbReference type="EMBL" id="KAJ2783963.1"/>
    </source>
</evidence>
<dbReference type="Proteomes" id="UP001140172">
    <property type="component" value="Unassembled WGS sequence"/>
</dbReference>
<evidence type="ECO:0008006" key="5">
    <source>
        <dbReference type="Google" id="ProtNLM"/>
    </source>
</evidence>
<feature type="coiled-coil region" evidence="1">
    <location>
        <begin position="839"/>
        <end position="868"/>
    </location>
</feature>
<evidence type="ECO:0000256" key="2">
    <source>
        <dbReference type="SAM" id="MobiDB-lite"/>
    </source>
</evidence>
<evidence type="ECO:0000256" key="1">
    <source>
        <dbReference type="SAM" id="Coils"/>
    </source>
</evidence>
<feature type="compositionally biased region" description="Low complexity" evidence="2">
    <location>
        <begin position="31"/>
        <end position="51"/>
    </location>
</feature>
<feature type="region of interest" description="Disordered" evidence="2">
    <location>
        <begin position="31"/>
        <end position="56"/>
    </location>
</feature>
<feature type="non-terminal residue" evidence="3">
    <location>
        <position position="1"/>
    </location>
</feature>
<evidence type="ECO:0000313" key="4">
    <source>
        <dbReference type="Proteomes" id="UP001140172"/>
    </source>
</evidence>
<comment type="caution">
    <text evidence="3">The sequence shown here is derived from an EMBL/GenBank/DDBJ whole genome shotgun (WGS) entry which is preliminary data.</text>
</comment>
<keyword evidence="4" id="KW-1185">Reference proteome</keyword>
<dbReference type="EMBL" id="JANBUM010000127">
    <property type="protein sequence ID" value="KAJ2783963.1"/>
    <property type="molecule type" value="Genomic_DNA"/>
</dbReference>
<organism evidence="3 4">
    <name type="scientific">Coemansia interrupta</name>
    <dbReference type="NCBI Taxonomy" id="1126814"/>
    <lineage>
        <taxon>Eukaryota</taxon>
        <taxon>Fungi</taxon>
        <taxon>Fungi incertae sedis</taxon>
        <taxon>Zoopagomycota</taxon>
        <taxon>Kickxellomycotina</taxon>
        <taxon>Kickxellomycetes</taxon>
        <taxon>Kickxellales</taxon>
        <taxon>Kickxellaceae</taxon>
        <taxon>Coemansia</taxon>
    </lineage>
</organism>
<sequence length="1332" mass="136242">VDVFVQRLAQLTWRRLGQLLVLLCDSLAADRSASSSSPLDPLDVGGAASSSERGRRRQRCGMALSCTVQHMASAAEAAAGPVDAGCVRRAFALLVECAAEAGEGELAHQAAKAAAMALGSGRFDDAAVLDGVAGDKAGRAAVVLGLALGGRTSAYAARVLRSGAGRRLARRAEESAEAGRRMLGLLASAAERIAAGPDDDDDALLACLCDLVALAHVRRASDEGDRALAAVAHAGLALAELPAEAVGGRRWATVCRVGAWVLAEGGKAGAGGVQALCMRMAAVAGRRAWDVVRRGEGPDGVAEALRMVARVLGGCGGDAAAEGLAFAAVGRVLGGRVADDGVAACTRVLAHVRTRHATLQATAPAGRPGAFCWSGKGEPGRAVAQHVFAETRPAAEEEEEDEEEARGLRAEQTVARVFCAADRAAGGEDGGGARVVAVCVRWLAMLATAACDGAARQEDMPGGVRVVGTKARARRAPTDWARLQRAGELRRDAGGSEEPAGAELTYAPAAGRVLRVLAAAGVLAACAGDQAEARRVLHAGLTCSAEDADRALAAARRLPAGTAMWGVRLAAALMGVRAGLWDVRRVDALRMPHAYARRTTPGHSCEALARLACRELGGLLMHPRMARRACAVLDGTTAGQEALGEGGRGLLAVVEMAGMVVRHGGMRGVAGEAAVLGWWAQALAAAAQRLSGGGGQRLAVLVAAVLLASLRGVALGDPAVRALCSVARPAAGDADALWLHKQLAGGFDHPPRACSVLPVVLALAMLPWAAASAAPGADDAAVGLRWARDACGAAWDAVHVLRRLAVHATPWLDLCALHVDAAVGRVLGRLAAHDWPPLMAAAAAAQRAHEEEEEAAEQKHRAAAAEEQPLSESSALVDRLLVAAAELRAGPRMAQQAAATQVYSAAGVAAAWTEYSDGVCALAAQMVVQAVGRGGEDQGASLAGAVHVRGSVQARPLVGDALGSSSVVPFRLLLPMVRTAEGRRGLHRVGGLWDALERAFPAAEVVQALGGRAGAPPALRACLLAALVLPPVARESEAALRAGLSAVASVLMRRAAVAAEDAAVGVEGGVTPALCKSALQLLAWRHHASVLRCLRRCSLELSERAARALQRFVATNACPAQHVFCRTDPVRLSGRNAGGAAEAASVSRALLTSASPVFAAMLTGGFAESREASSAVVMLDCAHGALAAMVDMLERLALLAHAHGAKEDDRGLAGAMRGLTGVLRQVYGRDTLAQAFELAVYYDVGPVLGFLACMVCWDAVEEVEGGGAVGCLVGALAEDWDAVFGGDEGAAGLVRQAACAIVALNLHAVDLAAVAADTIPLLADSTAALFEP</sequence>
<dbReference type="OrthoDB" id="5569684at2759"/>
<reference evidence="3" key="1">
    <citation type="submission" date="2022-07" db="EMBL/GenBank/DDBJ databases">
        <title>Phylogenomic reconstructions and comparative analyses of Kickxellomycotina fungi.</title>
        <authorList>
            <person name="Reynolds N.K."/>
            <person name="Stajich J.E."/>
            <person name="Barry K."/>
            <person name="Grigoriev I.V."/>
            <person name="Crous P."/>
            <person name="Smith M.E."/>
        </authorList>
    </citation>
    <scope>NUCLEOTIDE SEQUENCE</scope>
    <source>
        <strain evidence="3">BCRC 34489</strain>
    </source>
</reference>
<proteinExistence type="predicted"/>
<protein>
    <recommendedName>
        <fullName evidence="5">BTB domain-containing protein</fullName>
    </recommendedName>
</protein>